<comment type="caution">
    <text evidence="7">The sequence shown here is derived from an EMBL/GenBank/DDBJ whole genome shotgun (WGS) entry which is preliminary data.</text>
</comment>
<keyword evidence="8" id="KW-1185">Reference proteome</keyword>
<keyword evidence="3 5" id="KW-1133">Transmembrane helix</keyword>
<feature type="non-terminal residue" evidence="7">
    <location>
        <position position="1"/>
    </location>
</feature>
<keyword evidence="2 5" id="KW-0812">Transmembrane</keyword>
<reference evidence="7 8" key="1">
    <citation type="submission" date="2019-10" db="EMBL/GenBank/DDBJ databases">
        <title>Assembly and Annotation for the nematode Trichostrongylus colubriformis.</title>
        <authorList>
            <person name="Martin J."/>
        </authorList>
    </citation>
    <scope>NUCLEOTIDE SEQUENCE [LARGE SCALE GENOMIC DNA]</scope>
    <source>
        <strain evidence="7">G859</strain>
        <tissue evidence="7">Whole worm</tissue>
    </source>
</reference>
<feature type="transmembrane region" description="Helical" evidence="5">
    <location>
        <begin position="45"/>
        <end position="62"/>
    </location>
</feature>
<dbReference type="Pfam" id="PF05154">
    <property type="entry name" value="TM2"/>
    <property type="match status" value="1"/>
</dbReference>
<name>A0AAN8FHK8_TRICO</name>
<evidence type="ECO:0000313" key="8">
    <source>
        <dbReference type="Proteomes" id="UP001331761"/>
    </source>
</evidence>
<feature type="domain" description="TM2" evidence="6">
    <location>
        <begin position="49"/>
        <end position="73"/>
    </location>
</feature>
<protein>
    <recommendedName>
        <fullName evidence="6">TM2 domain-containing protein</fullName>
    </recommendedName>
</protein>
<comment type="subcellular location">
    <subcellularLocation>
        <location evidence="1">Membrane</location>
        <topology evidence="1">Multi-pass membrane protein</topology>
    </subcellularLocation>
</comment>
<evidence type="ECO:0000259" key="6">
    <source>
        <dbReference type="Pfam" id="PF05154"/>
    </source>
</evidence>
<accession>A0AAN8FHK8</accession>
<evidence type="ECO:0000256" key="5">
    <source>
        <dbReference type="SAM" id="Phobius"/>
    </source>
</evidence>
<dbReference type="Proteomes" id="UP001331761">
    <property type="component" value="Unassembled WGS sequence"/>
</dbReference>
<dbReference type="EMBL" id="WIXE01019931">
    <property type="protein sequence ID" value="KAK5969640.1"/>
    <property type="molecule type" value="Genomic_DNA"/>
</dbReference>
<dbReference type="AlphaFoldDB" id="A0AAN8FHK8"/>
<proteinExistence type="predicted"/>
<organism evidence="7 8">
    <name type="scientific">Trichostrongylus colubriformis</name>
    <name type="common">Black scour worm</name>
    <dbReference type="NCBI Taxonomy" id="6319"/>
    <lineage>
        <taxon>Eukaryota</taxon>
        <taxon>Metazoa</taxon>
        <taxon>Ecdysozoa</taxon>
        <taxon>Nematoda</taxon>
        <taxon>Chromadorea</taxon>
        <taxon>Rhabditida</taxon>
        <taxon>Rhabditina</taxon>
        <taxon>Rhabditomorpha</taxon>
        <taxon>Strongyloidea</taxon>
        <taxon>Trichostrongylidae</taxon>
        <taxon>Trichostrongylus</taxon>
    </lineage>
</organism>
<keyword evidence="4 5" id="KW-0472">Membrane</keyword>
<dbReference type="GO" id="GO:0016020">
    <property type="term" value="C:membrane"/>
    <property type="evidence" value="ECO:0007669"/>
    <property type="project" value="UniProtKB-SubCell"/>
</dbReference>
<dbReference type="InterPro" id="IPR007829">
    <property type="entry name" value="TM2"/>
</dbReference>
<evidence type="ECO:0000313" key="7">
    <source>
        <dbReference type="EMBL" id="KAK5969640.1"/>
    </source>
</evidence>
<evidence type="ECO:0000256" key="4">
    <source>
        <dbReference type="ARBA" id="ARBA00023136"/>
    </source>
</evidence>
<evidence type="ECO:0000256" key="1">
    <source>
        <dbReference type="ARBA" id="ARBA00004141"/>
    </source>
</evidence>
<sequence length="86" mass="9826">VYRLQIHRARYMNLTARCSCKKVFSRTSPCHISEKPNASNYNAHLLHSTALLLSIFLGFLGIDRMYLGYYAVGRFDGATHYSVHTT</sequence>
<gene>
    <name evidence="7" type="ORF">GCK32_002169</name>
</gene>
<evidence type="ECO:0000256" key="3">
    <source>
        <dbReference type="ARBA" id="ARBA00022989"/>
    </source>
</evidence>
<evidence type="ECO:0000256" key="2">
    <source>
        <dbReference type="ARBA" id="ARBA00022692"/>
    </source>
</evidence>